<feature type="chain" id="PRO_5042296432" evidence="1">
    <location>
        <begin position="28"/>
        <end position="270"/>
    </location>
</feature>
<keyword evidence="1" id="KW-0732">Signal</keyword>
<gene>
    <name evidence="2" type="ORF">PH603_02845</name>
</gene>
<feature type="signal peptide" evidence="1">
    <location>
        <begin position="1"/>
        <end position="27"/>
    </location>
</feature>
<reference evidence="2" key="1">
    <citation type="submission" date="2023-01" db="EMBL/GenBank/DDBJ databases">
        <title>The genome sequence of Kordiimonadaceae bacterium 6D33.</title>
        <authorList>
            <person name="Liu Y."/>
        </authorList>
    </citation>
    <scope>NUCLEOTIDE SEQUENCE</scope>
    <source>
        <strain evidence="2">6D33</strain>
    </source>
</reference>
<name>A0AAE9XR52_9PROT</name>
<sequence length="270" mass="29905">MLNRMSIFRPAAVLLLGLALPLNGVSATVIAPEDDTRRDMSFDEVAEVWAYYTGFAPTPDTEIDHARVTPRPDGAELHQRPFKHYDIRLSSRPVLTLVSESLQTGHWIGVCAKTTYSLDAIRNEPPEPAPQTSNSFGLHSEQSFALPSEEGVCAKGGNWVTVGAGYARPGFAYHGLATTQSWLEEFKAQRWTCNTLDERGGCEALARLLKSSAPPVPAHFTYEIGPVKEEGALITDLWQGSRLFRVRFERMADDTFEVRKIEERSAGGRP</sequence>
<dbReference type="RefSeq" id="WP_289504416.1">
    <property type="nucleotide sequence ID" value="NZ_CP116805.1"/>
</dbReference>
<evidence type="ECO:0000256" key="1">
    <source>
        <dbReference type="SAM" id="SignalP"/>
    </source>
</evidence>
<protein>
    <submittedName>
        <fullName evidence="2">Uncharacterized protein</fullName>
    </submittedName>
</protein>
<organism evidence="2 3">
    <name type="scientific">Gimibacter soli</name>
    <dbReference type="NCBI Taxonomy" id="3024400"/>
    <lineage>
        <taxon>Bacteria</taxon>
        <taxon>Pseudomonadati</taxon>
        <taxon>Pseudomonadota</taxon>
        <taxon>Alphaproteobacteria</taxon>
        <taxon>Kordiimonadales</taxon>
        <taxon>Temperatibacteraceae</taxon>
        <taxon>Gimibacter</taxon>
    </lineage>
</organism>
<evidence type="ECO:0000313" key="2">
    <source>
        <dbReference type="EMBL" id="WCL54697.1"/>
    </source>
</evidence>
<dbReference type="KEGG" id="gso:PH603_02845"/>
<keyword evidence="3" id="KW-1185">Reference proteome</keyword>
<proteinExistence type="predicted"/>
<evidence type="ECO:0000313" key="3">
    <source>
        <dbReference type="Proteomes" id="UP001217500"/>
    </source>
</evidence>
<dbReference type="EMBL" id="CP116805">
    <property type="protein sequence ID" value="WCL54697.1"/>
    <property type="molecule type" value="Genomic_DNA"/>
</dbReference>
<dbReference type="AlphaFoldDB" id="A0AAE9XR52"/>
<dbReference type="Proteomes" id="UP001217500">
    <property type="component" value="Chromosome"/>
</dbReference>
<accession>A0AAE9XR52</accession>